<evidence type="ECO:0008006" key="4">
    <source>
        <dbReference type="Google" id="ProtNLM"/>
    </source>
</evidence>
<gene>
    <name evidence="2" type="ordered locus">BDI_1264</name>
</gene>
<dbReference type="EMBL" id="CP000140">
    <property type="protein sequence ID" value="ABR43025.1"/>
    <property type="molecule type" value="Genomic_DNA"/>
</dbReference>
<dbReference type="Gene3D" id="3.30.1330.60">
    <property type="entry name" value="OmpA-like domain"/>
    <property type="match status" value="1"/>
</dbReference>
<dbReference type="PaxDb" id="435591-BDI_1264"/>
<proteinExistence type="predicted"/>
<evidence type="ECO:0000313" key="3">
    <source>
        <dbReference type="Proteomes" id="UP000000566"/>
    </source>
</evidence>
<dbReference type="AlphaFoldDB" id="A6LBG1"/>
<evidence type="ECO:0000313" key="2">
    <source>
        <dbReference type="EMBL" id="ABR43025.1"/>
    </source>
</evidence>
<reference evidence="2 3" key="1">
    <citation type="journal article" date="2007" name="PLoS Biol.">
        <title>Evolution of symbiotic bacteria in the distal human intestine.</title>
        <authorList>
            <person name="Xu J."/>
            <person name="Mahowald M.A."/>
            <person name="Ley R.E."/>
            <person name="Lozupone C.A."/>
            <person name="Hamady M."/>
            <person name="Martens E.C."/>
            <person name="Henrissat B."/>
            <person name="Coutinho P.M."/>
            <person name="Minx P."/>
            <person name="Latreille P."/>
            <person name="Cordum H."/>
            <person name="Van Brunt A."/>
            <person name="Kim K."/>
            <person name="Fulton R.S."/>
            <person name="Fulton L.A."/>
            <person name="Clifton S.W."/>
            <person name="Wilson R.K."/>
            <person name="Knight R.D."/>
            <person name="Gordon J.I."/>
        </authorList>
    </citation>
    <scope>NUCLEOTIDE SEQUENCE [LARGE SCALE GENOMIC DNA]</scope>
    <source>
        <strain evidence="3">ATCC 8503 / DSM 20701 / CIP 104284 / JCM 5825 / NCTC 11152</strain>
    </source>
</reference>
<organism evidence="2 3">
    <name type="scientific">Parabacteroides distasonis (strain ATCC 8503 / DSM 20701 / CIP 104284 / JCM 5825 / NCTC 11152)</name>
    <dbReference type="NCBI Taxonomy" id="435591"/>
    <lineage>
        <taxon>Bacteria</taxon>
        <taxon>Pseudomonadati</taxon>
        <taxon>Bacteroidota</taxon>
        <taxon>Bacteroidia</taxon>
        <taxon>Bacteroidales</taxon>
        <taxon>Tannerellaceae</taxon>
        <taxon>Parabacteroides</taxon>
    </lineage>
</organism>
<evidence type="ECO:0000256" key="1">
    <source>
        <dbReference type="SAM" id="SignalP"/>
    </source>
</evidence>
<dbReference type="RefSeq" id="WP_011966373.1">
    <property type="nucleotide sequence ID" value="NC_009615.1"/>
</dbReference>
<keyword evidence="3" id="KW-1185">Reference proteome</keyword>
<dbReference type="SUPFAM" id="SSF103088">
    <property type="entry name" value="OmpA-like"/>
    <property type="match status" value="1"/>
</dbReference>
<name>A6LBG1_PARD8</name>
<feature type="chain" id="PRO_5002699114" description="DUF3575 domain-containing protein" evidence="1">
    <location>
        <begin position="21"/>
        <end position="420"/>
    </location>
</feature>
<dbReference type="KEGG" id="pdi:BDI_1264"/>
<dbReference type="Proteomes" id="UP000000566">
    <property type="component" value="Chromosome"/>
</dbReference>
<dbReference type="Pfam" id="PF12099">
    <property type="entry name" value="DUF3575"/>
    <property type="match status" value="1"/>
</dbReference>
<accession>A6LBG1</accession>
<sequence length="420" mass="48715">MKARKILLVFLIFYVGHIQAQEIQDSVKIYFRQGYSVLEPSRRNNKEALDRIADSLRTSYADSVYQLKRIQVVGGASPEGSIPLNRRLSVKRANVLFNYLSRYGELPDSLKTNVFLGRDWNGLIRLVSDDRNLPYRKETLHLLHELAEDAANDDLSKGDQLRRIQQLRGGVPYWYMYKKHFPELRASRLYLWYKKVWNPIAPMSMPPIELPVPEPEPAGPLPFVPYMPPQPRNLYFAVKTNMLYDALLVPNIGVEFYLGKDWSVGANWMYAWWKTDRRHWYWRTYGGDMVIRKWLGKAAKEKPLTGHHLGLYGQIFTYDFETGGKGYMGGKPGGTLWDKMNYSAGVEYGYSLPVAYRLNIDFTIAVGYLGGTYYEYTPVDNCYVWQATKERHWFGPTKAEISLVWLIGRENFNKGKGGRR</sequence>
<feature type="signal peptide" evidence="1">
    <location>
        <begin position="1"/>
        <end position="20"/>
    </location>
</feature>
<protein>
    <recommendedName>
        <fullName evidence="4">DUF3575 domain-containing protein</fullName>
    </recommendedName>
</protein>
<keyword evidence="1" id="KW-0732">Signal</keyword>
<dbReference type="BioCyc" id="PDIS435591:G1G5A-1302-MONOMER"/>
<dbReference type="HOGENOM" id="CLU_035792_0_0_10"/>
<dbReference type="PATRIC" id="fig|435591.13.peg.1245"/>
<dbReference type="eggNOG" id="COG2885">
    <property type="taxonomic scope" value="Bacteria"/>
</dbReference>
<dbReference type="InterPro" id="IPR036737">
    <property type="entry name" value="OmpA-like_sf"/>
</dbReference>
<dbReference type="InterPro" id="IPR021958">
    <property type="entry name" value="DUF3575"/>
</dbReference>
<dbReference type="STRING" id="435591.BDI_1264"/>